<proteinExistence type="predicted"/>
<dbReference type="PRINTS" id="PR00111">
    <property type="entry name" value="ABHYDROLASE"/>
</dbReference>
<dbReference type="InterPro" id="IPR029058">
    <property type="entry name" value="AB_hydrolase_fold"/>
</dbReference>
<dbReference type="PANTHER" id="PTHR45763:SF46">
    <property type="entry name" value="AB HYDROLASE-1 DOMAIN-CONTAINING PROTEIN"/>
    <property type="match status" value="1"/>
</dbReference>
<dbReference type="SUPFAM" id="SSF53474">
    <property type="entry name" value="alpha/beta-Hydrolases"/>
    <property type="match status" value="1"/>
</dbReference>
<name>E1ZPT5_CHLVA</name>
<dbReference type="RefSeq" id="XP_005844139.1">
    <property type="nucleotide sequence ID" value="XM_005844077.1"/>
</dbReference>
<accession>E1ZPT5</accession>
<dbReference type="OMA" id="QLGEWLF"/>
<dbReference type="KEGG" id="cvr:CHLNCDRAFT_139226"/>
<dbReference type="FunCoup" id="E1ZPT5">
    <property type="interactions" value="384"/>
</dbReference>
<dbReference type="OrthoDB" id="294702at2759"/>
<dbReference type="STRING" id="554065.E1ZPT5"/>
<dbReference type="Proteomes" id="UP000008141">
    <property type="component" value="Unassembled WGS sequence"/>
</dbReference>
<dbReference type="AlphaFoldDB" id="E1ZPT5"/>
<dbReference type="GeneID" id="17351577"/>
<feature type="region of interest" description="Disordered" evidence="1">
    <location>
        <begin position="306"/>
        <end position="338"/>
    </location>
</feature>
<evidence type="ECO:0000313" key="3">
    <source>
        <dbReference type="EMBL" id="EFN52037.1"/>
    </source>
</evidence>
<feature type="compositionally biased region" description="Basic residues" evidence="1">
    <location>
        <begin position="317"/>
        <end position="338"/>
    </location>
</feature>
<feature type="domain" description="AB hydrolase-1" evidence="2">
    <location>
        <begin position="37"/>
        <end position="290"/>
    </location>
</feature>
<dbReference type="InParanoid" id="E1ZPT5"/>
<gene>
    <name evidence="3" type="ORF">CHLNCDRAFT_139226</name>
</gene>
<keyword evidence="4" id="KW-1185">Reference proteome</keyword>
<dbReference type="Gene3D" id="3.40.50.1820">
    <property type="entry name" value="alpha/beta hydrolase"/>
    <property type="match status" value="1"/>
</dbReference>
<dbReference type="InterPro" id="IPR000073">
    <property type="entry name" value="AB_hydrolase_1"/>
</dbReference>
<organism evidence="4">
    <name type="scientific">Chlorella variabilis</name>
    <name type="common">Green alga</name>
    <dbReference type="NCBI Taxonomy" id="554065"/>
    <lineage>
        <taxon>Eukaryota</taxon>
        <taxon>Viridiplantae</taxon>
        <taxon>Chlorophyta</taxon>
        <taxon>core chlorophytes</taxon>
        <taxon>Trebouxiophyceae</taxon>
        <taxon>Chlorellales</taxon>
        <taxon>Chlorellaceae</taxon>
        <taxon>Chlorella clade</taxon>
        <taxon>Chlorella</taxon>
    </lineage>
</organism>
<dbReference type="Pfam" id="PF00561">
    <property type="entry name" value="Abhydrolase_1"/>
    <property type="match status" value="1"/>
</dbReference>
<dbReference type="eggNOG" id="ENOG502QS8H">
    <property type="taxonomic scope" value="Eukaryota"/>
</dbReference>
<sequence length="338" mass="37463">MASGPMPDEALQTFKLQDGRALAFRVLGAQLQPFHRAVLYFHGVPSCSMEAEALDGAGRKLGLAVVSMDRAGIGLSDFKKFRALQTAAEDAHQLAGHLKMKHIVLVGTSGGGPYAASYASLFPEHVESLVLISAVGPTDWSNLPLLRAMRGADLLQFSLVRLPPMGGLWTLHAVMAYMAKKHTQTLLDHAPEGMAAVDGEVLRSDERVRDAFGRCLQHAYCRGARGMAQDVRVLGGKWNIDFSRIKCKVMIWQGEDDLSVPVKHAQWWADEMPGSRLTLLPNEGHITVLLHHGESILDTALHWTPPRTQQEQQQQQKAHHKQVQHHNRHSKHHASRRK</sequence>
<dbReference type="PANTHER" id="PTHR45763">
    <property type="entry name" value="HYDROLASE, ALPHA/BETA FOLD FAMILY PROTEIN, EXPRESSED-RELATED"/>
    <property type="match status" value="1"/>
</dbReference>
<reference evidence="3 4" key="1">
    <citation type="journal article" date="2010" name="Plant Cell">
        <title>The Chlorella variabilis NC64A genome reveals adaptation to photosymbiosis, coevolution with viruses, and cryptic sex.</title>
        <authorList>
            <person name="Blanc G."/>
            <person name="Duncan G."/>
            <person name="Agarkova I."/>
            <person name="Borodovsky M."/>
            <person name="Gurnon J."/>
            <person name="Kuo A."/>
            <person name="Lindquist E."/>
            <person name="Lucas S."/>
            <person name="Pangilinan J."/>
            <person name="Polle J."/>
            <person name="Salamov A."/>
            <person name="Terry A."/>
            <person name="Yamada T."/>
            <person name="Dunigan D.D."/>
            <person name="Grigoriev I.V."/>
            <person name="Claverie J.M."/>
            <person name="Van Etten J.L."/>
        </authorList>
    </citation>
    <scope>NUCLEOTIDE SEQUENCE [LARGE SCALE GENOMIC DNA]</scope>
    <source>
        <strain evidence="3 4">NC64A</strain>
    </source>
</reference>
<evidence type="ECO:0000256" key="1">
    <source>
        <dbReference type="SAM" id="MobiDB-lite"/>
    </source>
</evidence>
<evidence type="ECO:0000259" key="2">
    <source>
        <dbReference type="Pfam" id="PF00561"/>
    </source>
</evidence>
<protein>
    <recommendedName>
        <fullName evidence="2">AB hydrolase-1 domain-containing protein</fullName>
    </recommendedName>
</protein>
<dbReference type="EMBL" id="GL433858">
    <property type="protein sequence ID" value="EFN52037.1"/>
    <property type="molecule type" value="Genomic_DNA"/>
</dbReference>
<evidence type="ECO:0000313" key="4">
    <source>
        <dbReference type="Proteomes" id="UP000008141"/>
    </source>
</evidence>